<accession>A0A1M6SE06</accession>
<name>A0A1M6SE06_9AQUI</name>
<keyword evidence="3" id="KW-1185">Reference proteome</keyword>
<reference evidence="2 3" key="1">
    <citation type="submission" date="2016-11" db="EMBL/GenBank/DDBJ databases">
        <authorList>
            <person name="Jaros S."/>
            <person name="Januszkiewicz K."/>
            <person name="Wedrychowicz H."/>
        </authorList>
    </citation>
    <scope>NUCLEOTIDE SEQUENCE [LARGE SCALE GENOMIC DNA]</scope>
    <source>
        <strain evidence="2 3">DSM 19557</strain>
    </source>
</reference>
<dbReference type="InterPro" id="IPR023753">
    <property type="entry name" value="FAD/NAD-binding_dom"/>
</dbReference>
<protein>
    <submittedName>
        <fullName evidence="2">Intein N-terminal splicing region</fullName>
    </submittedName>
</protein>
<sequence length="200" mass="21953">MQYYVAIVGGGAAGLSCALTLASSKGRGWQWIEDKKFVVFDTGSSDLNKAYLRNVPGVDATLGKELISKIRKQIQEFDSVDFVEERVRRIEKEGDVYRLWTESGKEFTATYVVLATGFHSFDIEGLPVEIVENPKSPKPGRIMIKHVDYEVMPNLFVVGTLAGLSSHFTSCAGSGVEVAIQILSRTVGKNIVIHDVPDQG</sequence>
<dbReference type="STRING" id="381751.SAMN05444391_0987"/>
<proteinExistence type="predicted"/>
<feature type="domain" description="FAD/NAD(P)-binding" evidence="1">
    <location>
        <begin position="5"/>
        <end position="126"/>
    </location>
</feature>
<dbReference type="SUPFAM" id="SSF51905">
    <property type="entry name" value="FAD/NAD(P)-binding domain"/>
    <property type="match status" value="1"/>
</dbReference>
<dbReference type="InterPro" id="IPR036188">
    <property type="entry name" value="FAD/NAD-bd_sf"/>
</dbReference>
<evidence type="ECO:0000313" key="3">
    <source>
        <dbReference type="Proteomes" id="UP000189810"/>
    </source>
</evidence>
<gene>
    <name evidence="2" type="ORF">SAMN05444391_0987</name>
</gene>
<dbReference type="OrthoDB" id="5345169at2"/>
<evidence type="ECO:0000259" key="1">
    <source>
        <dbReference type="Pfam" id="PF07992"/>
    </source>
</evidence>
<evidence type="ECO:0000313" key="2">
    <source>
        <dbReference type="EMBL" id="SHK42787.1"/>
    </source>
</evidence>
<dbReference type="AlphaFoldDB" id="A0A1M6SE06"/>
<dbReference type="Proteomes" id="UP000189810">
    <property type="component" value="Chromosome I"/>
</dbReference>
<dbReference type="Gene3D" id="3.50.50.60">
    <property type="entry name" value="FAD/NAD(P)-binding domain"/>
    <property type="match status" value="1"/>
</dbReference>
<dbReference type="PRINTS" id="PR00469">
    <property type="entry name" value="PNDRDTASEII"/>
</dbReference>
<dbReference type="EMBL" id="LT670846">
    <property type="protein sequence ID" value="SHK42787.1"/>
    <property type="molecule type" value="Genomic_DNA"/>
</dbReference>
<dbReference type="RefSeq" id="WP_079654112.1">
    <property type="nucleotide sequence ID" value="NZ_LT670846.1"/>
</dbReference>
<dbReference type="Pfam" id="PF07992">
    <property type="entry name" value="Pyr_redox_2"/>
    <property type="match status" value="1"/>
</dbReference>
<dbReference type="GO" id="GO:0016491">
    <property type="term" value="F:oxidoreductase activity"/>
    <property type="evidence" value="ECO:0007669"/>
    <property type="project" value="InterPro"/>
</dbReference>
<organism evidence="2 3">
    <name type="scientific">Thermocrinis minervae</name>
    <dbReference type="NCBI Taxonomy" id="381751"/>
    <lineage>
        <taxon>Bacteria</taxon>
        <taxon>Pseudomonadati</taxon>
        <taxon>Aquificota</taxon>
        <taxon>Aquificia</taxon>
        <taxon>Aquificales</taxon>
        <taxon>Aquificaceae</taxon>
        <taxon>Thermocrinis</taxon>
    </lineage>
</organism>